<evidence type="ECO:0000313" key="3">
    <source>
        <dbReference type="EMBL" id="QIW53968.1"/>
    </source>
</evidence>
<dbReference type="InterPro" id="IPR002563">
    <property type="entry name" value="Flavin_Rdtase-like_dom"/>
</dbReference>
<dbReference type="PANTHER" id="PTHR43567:SF5">
    <property type="entry name" value="HYPOTHETICAL CYTOSOLIC PROTEIN"/>
    <property type="match status" value="1"/>
</dbReference>
<dbReference type="EMBL" id="CP047616">
    <property type="protein sequence ID" value="QIW53968.1"/>
    <property type="molecule type" value="Genomic_DNA"/>
</dbReference>
<dbReference type="Gene3D" id="2.30.110.10">
    <property type="entry name" value="Electron Transport, Fmn-binding Protein, Chain A"/>
    <property type="match status" value="1"/>
</dbReference>
<feature type="domain" description="Flavin reductase like" evidence="2">
    <location>
        <begin position="24"/>
        <end position="168"/>
    </location>
</feature>
<dbReference type="InterPro" id="IPR012349">
    <property type="entry name" value="Split_barrel_FMN-bd"/>
</dbReference>
<dbReference type="InterPro" id="IPR052174">
    <property type="entry name" value="Flavoredoxin"/>
</dbReference>
<dbReference type="RefSeq" id="WP_167838789.1">
    <property type="nucleotide sequence ID" value="NZ_CP047616.1"/>
</dbReference>
<dbReference type="GO" id="GO:0016646">
    <property type="term" value="F:oxidoreductase activity, acting on the CH-NH group of donors, NAD or NADP as acceptor"/>
    <property type="evidence" value="ECO:0007669"/>
    <property type="project" value="UniProtKB-ARBA"/>
</dbReference>
<evidence type="ECO:0000259" key="2">
    <source>
        <dbReference type="Pfam" id="PF01613"/>
    </source>
</evidence>
<name>A0A6H0UWG8_9LACT</name>
<dbReference type="GO" id="GO:0010181">
    <property type="term" value="F:FMN binding"/>
    <property type="evidence" value="ECO:0007669"/>
    <property type="project" value="InterPro"/>
</dbReference>
<dbReference type="SUPFAM" id="SSF50475">
    <property type="entry name" value="FMN-binding split barrel"/>
    <property type="match status" value="1"/>
</dbReference>
<dbReference type="Pfam" id="PF01613">
    <property type="entry name" value="Flavin_Reduct"/>
    <property type="match status" value="1"/>
</dbReference>
<organism evidence="3 4">
    <name type="scientific">Pseudolactococcus raffinolactis</name>
    <dbReference type="NCBI Taxonomy" id="1366"/>
    <lineage>
        <taxon>Bacteria</taxon>
        <taxon>Bacillati</taxon>
        <taxon>Bacillota</taxon>
        <taxon>Bacilli</taxon>
        <taxon>Lactobacillales</taxon>
        <taxon>Streptococcaceae</taxon>
        <taxon>Pseudolactococcus</taxon>
    </lineage>
</organism>
<protein>
    <submittedName>
        <fullName evidence="3">Flavin reductase family protein</fullName>
    </submittedName>
</protein>
<dbReference type="Proteomes" id="UP000501945">
    <property type="component" value="Chromosome"/>
</dbReference>
<proteinExistence type="inferred from homology"/>
<evidence type="ECO:0000256" key="1">
    <source>
        <dbReference type="ARBA" id="ARBA00038054"/>
    </source>
</evidence>
<sequence>MTFKAVRIDTLDMNPFTKIGKEWLLITAGTADNCNTMTASWGGFGFLWNRNVATVYIRPQRYTKTFVDGTDTFTLSFFNGDFRKVMTYLGQTSGRDADKIVKAGLTPHNFEDTVGFEEAEMVFVMRKLYQATIDPEKFIDSSISEHYPEKDYHDMYIAEIVKVYVKEN</sequence>
<comment type="similarity">
    <text evidence="1">Belongs to the flavoredoxin family.</text>
</comment>
<dbReference type="PANTHER" id="PTHR43567">
    <property type="entry name" value="FLAVOREDOXIN-RELATED-RELATED"/>
    <property type="match status" value="1"/>
</dbReference>
<accession>A0A6H0UWG8</accession>
<evidence type="ECO:0000313" key="4">
    <source>
        <dbReference type="Proteomes" id="UP000501945"/>
    </source>
</evidence>
<gene>
    <name evidence="3" type="ORF">GU336_07340</name>
</gene>
<reference evidence="3 4" key="1">
    <citation type="submission" date="2019-12" db="EMBL/GenBank/DDBJ databases">
        <title>Whole genome sequences of Lactococcus raffinolactis strains isolated from sewage.</title>
        <authorList>
            <person name="Ybazeta G."/>
            <person name="Ross M."/>
            <person name="Brabant-Kirwan D."/>
            <person name="Saleh M."/>
            <person name="Dillon J.A."/>
            <person name="Splinter K."/>
            <person name="Nokhbeh R."/>
        </authorList>
    </citation>
    <scope>NUCLEOTIDE SEQUENCE [LARGE SCALE GENOMIC DNA]</scope>
    <source>
        <strain evidence="3 4">Lr_19_5</strain>
    </source>
</reference>
<dbReference type="AlphaFoldDB" id="A0A6H0UWG8"/>